<evidence type="ECO:0000313" key="1">
    <source>
        <dbReference type="EMBL" id="CDF58376.1"/>
    </source>
</evidence>
<reference evidence="1" key="1">
    <citation type="submission" date="2013-03" db="EMBL/GenBank/DDBJ databases">
        <title>Draft genome sequence of the hydrogen-ethanol-producing anaerobic alkalithermophilic Caloramator celere.</title>
        <authorList>
            <person name="Ciranna A."/>
            <person name="Larjo A."/>
            <person name="Kivisto A."/>
            <person name="Santala V."/>
            <person name="Roos C."/>
            <person name="Karp M."/>
        </authorList>
    </citation>
    <scope>NUCLEOTIDE SEQUENCE [LARGE SCALE GENOMIC DNA]</scope>
    <source>
        <strain evidence="1">DSM 8682</strain>
    </source>
</reference>
<gene>
    <name evidence="1" type="ORF">TCEL_00422</name>
</gene>
<dbReference type="OrthoDB" id="159409at2"/>
<dbReference type="Pfam" id="PF08282">
    <property type="entry name" value="Hydrolase_3"/>
    <property type="match status" value="1"/>
</dbReference>
<dbReference type="AlphaFoldDB" id="R7RSL0"/>
<organism evidence="1 2">
    <name type="scientific">Thermobrachium celere DSM 8682</name>
    <dbReference type="NCBI Taxonomy" id="941824"/>
    <lineage>
        <taxon>Bacteria</taxon>
        <taxon>Bacillati</taxon>
        <taxon>Bacillota</taxon>
        <taxon>Clostridia</taxon>
        <taxon>Eubacteriales</taxon>
        <taxon>Clostridiaceae</taxon>
        <taxon>Thermobrachium</taxon>
    </lineage>
</organism>
<dbReference type="EMBL" id="CAVN010000097">
    <property type="protein sequence ID" value="CDF58376.1"/>
    <property type="molecule type" value="Genomic_DNA"/>
</dbReference>
<keyword evidence="1" id="KW-0378">Hydrolase</keyword>
<dbReference type="Proteomes" id="UP000014923">
    <property type="component" value="Unassembled WGS sequence"/>
</dbReference>
<proteinExistence type="predicted"/>
<dbReference type="InterPro" id="IPR023214">
    <property type="entry name" value="HAD_sf"/>
</dbReference>
<dbReference type="eggNOG" id="COG4087">
    <property type="taxonomic scope" value="Bacteria"/>
</dbReference>
<dbReference type="HOGENOM" id="CLU_142246_0_0_9"/>
<evidence type="ECO:0000313" key="2">
    <source>
        <dbReference type="Proteomes" id="UP000014923"/>
    </source>
</evidence>
<comment type="caution">
    <text evidence="1">The sequence shown here is derived from an EMBL/GenBank/DDBJ whole genome shotgun (WGS) entry which is preliminary data.</text>
</comment>
<dbReference type="GO" id="GO:0016787">
    <property type="term" value="F:hydrolase activity"/>
    <property type="evidence" value="ECO:0007669"/>
    <property type="project" value="UniProtKB-KW"/>
</dbReference>
<dbReference type="RefSeq" id="WP_018662397.1">
    <property type="nucleotide sequence ID" value="NZ_HF952018.1"/>
</dbReference>
<dbReference type="InterPro" id="IPR036412">
    <property type="entry name" value="HAD-like_sf"/>
</dbReference>
<dbReference type="SUPFAM" id="SSF56784">
    <property type="entry name" value="HAD-like"/>
    <property type="match status" value="1"/>
</dbReference>
<dbReference type="Gene3D" id="3.40.50.1000">
    <property type="entry name" value="HAD superfamily/HAD-like"/>
    <property type="match status" value="1"/>
</dbReference>
<accession>R7RSL0</accession>
<protein>
    <submittedName>
        <fullName evidence="1">HAD family hydrolase, a</fullName>
    </submittedName>
</protein>
<name>R7RSL0_9CLOT</name>
<keyword evidence="2" id="KW-1185">Reference proteome</keyword>
<sequence>MLLVDIPGRESLKLENLVLDYNGTIAVDGNISIRIKEMLEDISKFLKVYILTADTYGTVEKQCKDLDVSIKIFANENAAKCKKDIVKALDGQTVCIGNGYNDIEMFKISDLSIAVIGEEGCCGKLINYADIVVKSPIDALELILNPNRIKATLRG</sequence>